<evidence type="ECO:0000256" key="7">
    <source>
        <dbReference type="ARBA" id="ARBA00022989"/>
    </source>
</evidence>
<feature type="transmembrane region" description="Helical" evidence="12">
    <location>
        <begin position="44"/>
        <end position="64"/>
    </location>
</feature>
<dbReference type="Proteomes" id="UP000770015">
    <property type="component" value="Unassembled WGS sequence"/>
</dbReference>
<organism evidence="13 14">
    <name type="scientific">Plectosphaerella plurivora</name>
    <dbReference type="NCBI Taxonomy" id="936078"/>
    <lineage>
        <taxon>Eukaryota</taxon>
        <taxon>Fungi</taxon>
        <taxon>Dikarya</taxon>
        <taxon>Ascomycota</taxon>
        <taxon>Pezizomycotina</taxon>
        <taxon>Sordariomycetes</taxon>
        <taxon>Hypocreomycetidae</taxon>
        <taxon>Glomerellales</taxon>
        <taxon>Plectosphaerellaceae</taxon>
        <taxon>Plectosphaerella</taxon>
    </lineage>
</organism>
<feature type="transmembrane region" description="Helical" evidence="12">
    <location>
        <begin position="335"/>
        <end position="352"/>
    </location>
</feature>
<feature type="transmembrane region" description="Helical" evidence="12">
    <location>
        <begin position="364"/>
        <end position="384"/>
    </location>
</feature>
<keyword evidence="5" id="KW-1003">Cell membrane</keyword>
<dbReference type="OrthoDB" id="263957at2759"/>
<evidence type="ECO:0000256" key="9">
    <source>
        <dbReference type="ARBA" id="ARBA00023136"/>
    </source>
</evidence>
<name>A0A9P9ACL1_9PEZI</name>
<sequence length="446" mass="46115">MLDTYQLNLAGLVLACGVLLAWPSSSPKTSRKSPRKPGAKAKTAGKASQWAFFTVYALVMASDWLQGPFLYSLYKTDHAVPSHIIPRLFTTGFLSGALTAPFIGSLADRHGRRSACLVFCLASAASCLLTAFGPSLPLLFLGRALGGFATSLLFSVFESWMVTDFGNRRLAEKGGDLSRTFGLMSTVNSVVAIVSGVASEWLVGVAGSAKAPFAASAAIVAIASLFISTQWDENYGSTGQAAAAPGSSAKDNKTATPSLWSTLTSKGVLALALATTTFEGSMYLFVVLWAPLLQSASAAPESLPYGLIFAAFMSTTLLSSLLYPRLSRGAAPSNVLSAVLALSAAIFLVLSSSSGPGASEQRVFWLFCIFEAAVGAYFPAAGVLKGSVVPDGVRAQVYAALRVPLNAFVVLSLILMGEGTADAAATVFGLCGALLLGGAGAVWVVG</sequence>
<evidence type="ECO:0000256" key="10">
    <source>
        <dbReference type="ARBA" id="ARBA00030646"/>
    </source>
</evidence>
<keyword evidence="7 12" id="KW-1133">Transmembrane helix</keyword>
<keyword evidence="14" id="KW-1185">Reference proteome</keyword>
<accession>A0A9P9ACL1</accession>
<proteinExistence type="predicted"/>
<evidence type="ECO:0000256" key="1">
    <source>
        <dbReference type="ARBA" id="ARBA00003019"/>
    </source>
</evidence>
<feature type="transmembrane region" description="Helical" evidence="12">
    <location>
        <begin position="115"/>
        <end position="132"/>
    </location>
</feature>
<reference evidence="13" key="1">
    <citation type="journal article" date="2021" name="Nat. Commun.">
        <title>Genetic determinants of endophytism in the Arabidopsis root mycobiome.</title>
        <authorList>
            <person name="Mesny F."/>
            <person name="Miyauchi S."/>
            <person name="Thiergart T."/>
            <person name="Pickel B."/>
            <person name="Atanasova L."/>
            <person name="Karlsson M."/>
            <person name="Huettel B."/>
            <person name="Barry K.W."/>
            <person name="Haridas S."/>
            <person name="Chen C."/>
            <person name="Bauer D."/>
            <person name="Andreopoulos W."/>
            <person name="Pangilinan J."/>
            <person name="LaButti K."/>
            <person name="Riley R."/>
            <person name="Lipzen A."/>
            <person name="Clum A."/>
            <person name="Drula E."/>
            <person name="Henrissat B."/>
            <person name="Kohler A."/>
            <person name="Grigoriev I.V."/>
            <person name="Martin F.M."/>
            <person name="Hacquard S."/>
        </authorList>
    </citation>
    <scope>NUCLEOTIDE SEQUENCE</scope>
    <source>
        <strain evidence="13">MPI-SDFR-AT-0117</strain>
    </source>
</reference>
<keyword evidence="9 12" id="KW-0472">Membrane</keyword>
<keyword evidence="4" id="KW-0813">Transport</keyword>
<feature type="transmembrane region" description="Helical" evidence="12">
    <location>
        <begin position="138"/>
        <end position="160"/>
    </location>
</feature>
<evidence type="ECO:0000256" key="5">
    <source>
        <dbReference type="ARBA" id="ARBA00022475"/>
    </source>
</evidence>
<gene>
    <name evidence="13" type="ORF">F5X68DRAFT_260089</name>
</gene>
<evidence type="ECO:0000256" key="12">
    <source>
        <dbReference type="SAM" id="Phobius"/>
    </source>
</evidence>
<comment type="caution">
    <text evidence="13">The sequence shown here is derived from an EMBL/GenBank/DDBJ whole genome shotgun (WGS) entry which is preliminary data.</text>
</comment>
<protein>
    <recommendedName>
        <fullName evidence="3">Molybdate-anion transporter</fullName>
    </recommendedName>
    <alternativeName>
        <fullName evidence="10">Major facilitator superfamily domain-containing protein 5</fullName>
    </alternativeName>
    <alternativeName>
        <fullName evidence="11">Molybdate transporter 2 homolog</fullName>
    </alternativeName>
</protein>
<dbReference type="InterPro" id="IPR008509">
    <property type="entry name" value="MOT2/MFSD5"/>
</dbReference>
<dbReference type="AlphaFoldDB" id="A0A9P9ACL1"/>
<dbReference type="Pfam" id="PF05631">
    <property type="entry name" value="MFS_5"/>
    <property type="match status" value="1"/>
</dbReference>
<evidence type="ECO:0000256" key="11">
    <source>
        <dbReference type="ARBA" id="ARBA00032555"/>
    </source>
</evidence>
<dbReference type="SUPFAM" id="SSF103473">
    <property type="entry name" value="MFS general substrate transporter"/>
    <property type="match status" value="1"/>
</dbReference>
<feature type="transmembrane region" description="Helical" evidence="12">
    <location>
        <begin position="396"/>
        <end position="417"/>
    </location>
</feature>
<dbReference type="GO" id="GO:0005886">
    <property type="term" value="C:plasma membrane"/>
    <property type="evidence" value="ECO:0007669"/>
    <property type="project" value="UniProtKB-SubCell"/>
</dbReference>
<feature type="transmembrane region" description="Helical" evidence="12">
    <location>
        <begin position="6"/>
        <end position="23"/>
    </location>
</feature>
<dbReference type="EMBL" id="JAGSXJ010000006">
    <property type="protein sequence ID" value="KAH6690700.1"/>
    <property type="molecule type" value="Genomic_DNA"/>
</dbReference>
<dbReference type="PANTHER" id="PTHR23516">
    <property type="entry name" value="SAM (S-ADENOSYL METHIONINE) TRANSPORTER"/>
    <property type="match status" value="1"/>
</dbReference>
<feature type="transmembrane region" description="Helical" evidence="12">
    <location>
        <begin position="181"/>
        <end position="203"/>
    </location>
</feature>
<dbReference type="GO" id="GO:0015098">
    <property type="term" value="F:molybdate ion transmembrane transporter activity"/>
    <property type="evidence" value="ECO:0007669"/>
    <property type="project" value="InterPro"/>
</dbReference>
<evidence type="ECO:0000256" key="4">
    <source>
        <dbReference type="ARBA" id="ARBA00022448"/>
    </source>
</evidence>
<evidence type="ECO:0000313" key="14">
    <source>
        <dbReference type="Proteomes" id="UP000770015"/>
    </source>
</evidence>
<evidence type="ECO:0000256" key="8">
    <source>
        <dbReference type="ARBA" id="ARBA00023065"/>
    </source>
</evidence>
<feature type="transmembrane region" description="Helical" evidence="12">
    <location>
        <begin position="302"/>
        <end position="323"/>
    </location>
</feature>
<feature type="transmembrane region" description="Helical" evidence="12">
    <location>
        <begin position="84"/>
        <end position="103"/>
    </location>
</feature>
<feature type="transmembrane region" description="Helical" evidence="12">
    <location>
        <begin position="209"/>
        <end position="227"/>
    </location>
</feature>
<dbReference type="InterPro" id="IPR036259">
    <property type="entry name" value="MFS_trans_sf"/>
</dbReference>
<evidence type="ECO:0000313" key="13">
    <source>
        <dbReference type="EMBL" id="KAH6690700.1"/>
    </source>
</evidence>
<evidence type="ECO:0000256" key="6">
    <source>
        <dbReference type="ARBA" id="ARBA00022692"/>
    </source>
</evidence>
<feature type="transmembrane region" description="Helical" evidence="12">
    <location>
        <begin position="423"/>
        <end position="445"/>
    </location>
</feature>
<evidence type="ECO:0000256" key="2">
    <source>
        <dbReference type="ARBA" id="ARBA00004651"/>
    </source>
</evidence>
<evidence type="ECO:0000256" key="3">
    <source>
        <dbReference type="ARBA" id="ARBA00021242"/>
    </source>
</evidence>
<comment type="subcellular location">
    <subcellularLocation>
        <location evidence="2">Cell membrane</location>
        <topology evidence="2">Multi-pass membrane protein</topology>
    </subcellularLocation>
</comment>
<dbReference type="GO" id="GO:0006811">
    <property type="term" value="P:monoatomic ion transport"/>
    <property type="evidence" value="ECO:0007669"/>
    <property type="project" value="UniProtKB-KW"/>
</dbReference>
<dbReference type="Gene3D" id="1.20.1250.20">
    <property type="entry name" value="MFS general substrate transporter like domains"/>
    <property type="match status" value="1"/>
</dbReference>
<dbReference type="PANTHER" id="PTHR23516:SF1">
    <property type="entry name" value="MOLYBDATE-ANION TRANSPORTER"/>
    <property type="match status" value="1"/>
</dbReference>
<keyword evidence="8" id="KW-0406">Ion transport</keyword>
<keyword evidence="6 12" id="KW-0812">Transmembrane</keyword>
<feature type="transmembrane region" description="Helical" evidence="12">
    <location>
        <begin position="268"/>
        <end position="290"/>
    </location>
</feature>
<comment type="function">
    <text evidence="1">Mediates high-affinity intracellular uptake of the rare oligo-element molybdenum.</text>
</comment>